<comment type="caution">
    <text evidence="7">The sequence shown here is derived from an EMBL/GenBank/DDBJ whole genome shotgun (WGS) entry which is preliminary data.</text>
</comment>
<feature type="region of interest" description="Disordered" evidence="6">
    <location>
        <begin position="175"/>
        <end position="221"/>
    </location>
</feature>
<evidence type="ECO:0000256" key="3">
    <source>
        <dbReference type="ARBA" id="ARBA00015520"/>
    </source>
</evidence>
<evidence type="ECO:0000256" key="4">
    <source>
        <dbReference type="ARBA" id="ARBA00023054"/>
    </source>
</evidence>
<proteinExistence type="inferred from homology"/>
<dbReference type="STRING" id="6832.A0A553PPL0"/>
<evidence type="ECO:0000256" key="6">
    <source>
        <dbReference type="SAM" id="MobiDB-lite"/>
    </source>
</evidence>
<organism evidence="7 8">
    <name type="scientific">Tigriopus californicus</name>
    <name type="common">Marine copepod</name>
    <dbReference type="NCBI Taxonomy" id="6832"/>
    <lineage>
        <taxon>Eukaryota</taxon>
        <taxon>Metazoa</taxon>
        <taxon>Ecdysozoa</taxon>
        <taxon>Arthropoda</taxon>
        <taxon>Crustacea</taxon>
        <taxon>Multicrustacea</taxon>
        <taxon>Hexanauplia</taxon>
        <taxon>Copepoda</taxon>
        <taxon>Harpacticoida</taxon>
        <taxon>Harpacticidae</taxon>
        <taxon>Tigriopus</taxon>
    </lineage>
</organism>
<evidence type="ECO:0000313" key="8">
    <source>
        <dbReference type="Proteomes" id="UP000318571"/>
    </source>
</evidence>
<dbReference type="GO" id="GO:0005730">
    <property type="term" value="C:nucleolus"/>
    <property type="evidence" value="ECO:0007669"/>
    <property type="project" value="UniProtKB-SubCell"/>
</dbReference>
<keyword evidence="4" id="KW-0175">Coiled coil</keyword>
<evidence type="ECO:0000256" key="5">
    <source>
        <dbReference type="ARBA" id="ARBA00023242"/>
    </source>
</evidence>
<protein>
    <recommendedName>
        <fullName evidence="3">Nucleolar protein 12</fullName>
    </recommendedName>
</protein>
<keyword evidence="5" id="KW-0539">Nucleus</keyword>
<dbReference type="Proteomes" id="UP000318571">
    <property type="component" value="Chromosome 6"/>
</dbReference>
<accession>A0A553PPL0</accession>
<comment type="similarity">
    <text evidence="2">Belongs to the RRP17 family.</text>
</comment>
<evidence type="ECO:0000313" key="7">
    <source>
        <dbReference type="EMBL" id="TRY79622.1"/>
    </source>
</evidence>
<feature type="compositionally biased region" description="Basic residues" evidence="6">
    <location>
        <begin position="54"/>
        <end position="66"/>
    </location>
</feature>
<feature type="compositionally biased region" description="Basic residues" evidence="6">
    <location>
        <begin position="194"/>
        <end position="211"/>
    </location>
</feature>
<comment type="subcellular location">
    <subcellularLocation>
        <location evidence="1">Nucleus</location>
        <location evidence="1">Nucleolus</location>
    </subcellularLocation>
</comment>
<feature type="region of interest" description="Disordered" evidence="6">
    <location>
        <begin position="1"/>
        <end position="30"/>
    </location>
</feature>
<dbReference type="EMBL" id="VCGU01000002">
    <property type="protein sequence ID" value="TRY79622.1"/>
    <property type="molecule type" value="Genomic_DNA"/>
</dbReference>
<gene>
    <name evidence="7" type="ORF">TCAL_09036</name>
</gene>
<dbReference type="GO" id="GO:0019843">
    <property type="term" value="F:rRNA binding"/>
    <property type="evidence" value="ECO:0007669"/>
    <property type="project" value="TreeGrafter"/>
</dbReference>
<sequence>MKNVGRKSSVAFDYAPKKEPAEKGGVGKRRVINRASKTSLVFDPEKRKEFLTGFRKRKDERRKKAKEQRELELKEEMKKAKEKARANINEAKSEEFNKKVKDDIQRFLPSEVTDFGTHTVSVTHVDSLVDVRENKISAQGEDQEESEEPGDVHQVKTKKEKKAIGRMFLKQVQESKAFKAAQRQQSKKESKANKFSRKKFGNSKRERHYHPKKEAAGKGKK</sequence>
<keyword evidence="8" id="KW-1185">Reference proteome</keyword>
<dbReference type="AlphaFoldDB" id="A0A553PPL0"/>
<dbReference type="OMA" id="SKRERHY"/>
<dbReference type="OrthoDB" id="551633at2759"/>
<feature type="compositionally biased region" description="Basic and acidic residues" evidence="6">
    <location>
        <begin position="212"/>
        <end position="221"/>
    </location>
</feature>
<dbReference type="InterPro" id="IPR019186">
    <property type="entry name" value="Nucleolar_protein_12"/>
</dbReference>
<name>A0A553PPL0_TIGCA</name>
<evidence type="ECO:0000256" key="2">
    <source>
        <dbReference type="ARBA" id="ARBA00007175"/>
    </source>
</evidence>
<dbReference type="PANTHER" id="PTHR14577">
    <property type="entry name" value="NUCLEOLAR PROTEIN 12"/>
    <property type="match status" value="1"/>
</dbReference>
<dbReference type="PANTHER" id="PTHR14577:SF0">
    <property type="entry name" value="NUCLEOLAR PROTEIN 12"/>
    <property type="match status" value="1"/>
</dbReference>
<dbReference type="Pfam" id="PF09805">
    <property type="entry name" value="Nop25"/>
    <property type="match status" value="1"/>
</dbReference>
<feature type="compositionally biased region" description="Basic and acidic residues" evidence="6">
    <location>
        <begin position="67"/>
        <end position="78"/>
    </location>
</feature>
<reference evidence="7 8" key="1">
    <citation type="journal article" date="2018" name="Nat. Ecol. Evol.">
        <title>Genomic signatures of mitonuclear coevolution across populations of Tigriopus californicus.</title>
        <authorList>
            <person name="Barreto F.S."/>
            <person name="Watson E.T."/>
            <person name="Lima T.G."/>
            <person name="Willett C.S."/>
            <person name="Edmands S."/>
            <person name="Li W."/>
            <person name="Burton R.S."/>
        </authorList>
    </citation>
    <scope>NUCLEOTIDE SEQUENCE [LARGE SCALE GENOMIC DNA]</scope>
    <source>
        <strain evidence="7 8">San Diego</strain>
    </source>
</reference>
<feature type="region of interest" description="Disordered" evidence="6">
    <location>
        <begin position="54"/>
        <end position="78"/>
    </location>
</feature>
<evidence type="ECO:0000256" key="1">
    <source>
        <dbReference type="ARBA" id="ARBA00004604"/>
    </source>
</evidence>
<feature type="region of interest" description="Disordered" evidence="6">
    <location>
        <begin position="129"/>
        <end position="163"/>
    </location>
</feature>